<organism evidence="17">
    <name type="scientific">Timema douglasi</name>
    <name type="common">Walking stick</name>
    <dbReference type="NCBI Taxonomy" id="61478"/>
    <lineage>
        <taxon>Eukaryota</taxon>
        <taxon>Metazoa</taxon>
        <taxon>Ecdysozoa</taxon>
        <taxon>Arthropoda</taxon>
        <taxon>Hexapoda</taxon>
        <taxon>Insecta</taxon>
        <taxon>Pterygota</taxon>
        <taxon>Neoptera</taxon>
        <taxon>Polyneoptera</taxon>
        <taxon>Phasmatodea</taxon>
        <taxon>Timematodea</taxon>
        <taxon>Timematoidea</taxon>
        <taxon>Timematidae</taxon>
        <taxon>Timema</taxon>
    </lineage>
</organism>
<evidence type="ECO:0000256" key="12">
    <source>
        <dbReference type="ARBA" id="ARBA00031713"/>
    </source>
</evidence>
<keyword evidence="11" id="KW-0460">Magnesium</keyword>
<evidence type="ECO:0000256" key="11">
    <source>
        <dbReference type="ARBA" id="ARBA00022842"/>
    </source>
</evidence>
<comment type="catalytic activity">
    <reaction evidence="13">
        <text>geranylgeranyl diphosphate + L-cysteinyl-[protein] = S-geranylgeranyl-L-cysteinyl-[protein] + diphosphate</text>
        <dbReference type="Rhea" id="RHEA:21240"/>
        <dbReference type="Rhea" id="RHEA-COMP:10131"/>
        <dbReference type="Rhea" id="RHEA-COMP:11537"/>
        <dbReference type="ChEBI" id="CHEBI:29950"/>
        <dbReference type="ChEBI" id="CHEBI:33019"/>
        <dbReference type="ChEBI" id="CHEBI:57533"/>
        <dbReference type="ChEBI" id="CHEBI:86021"/>
        <dbReference type="EC" id="2.5.1.59"/>
    </reaction>
</comment>
<evidence type="ECO:0000256" key="9">
    <source>
        <dbReference type="ARBA" id="ARBA00022737"/>
    </source>
</evidence>
<dbReference type="EC" id="2.5.1.59" evidence="4"/>
<keyword evidence="6" id="KW-0637">Prenyltransferase</keyword>
<evidence type="ECO:0000256" key="1">
    <source>
        <dbReference type="ARBA" id="ARBA00001946"/>
    </source>
</evidence>
<protein>
    <recommendedName>
        <fullName evidence="5">Geranylgeranyl transferase type-1 subunit beta</fullName>
        <ecNumber evidence="4">2.5.1.59</ecNumber>
    </recommendedName>
    <alternativeName>
        <fullName evidence="12">Geranylgeranyl transferase type I subunit beta</fullName>
    </alternativeName>
    <alternativeName>
        <fullName evidence="15">Type I protein geranyl-geranyltransferase subunit beta</fullName>
    </alternativeName>
</protein>
<comment type="similarity">
    <text evidence="3">Belongs to the protein prenyltransferase subunit beta family.</text>
</comment>
<dbReference type="InterPro" id="IPR041960">
    <property type="entry name" value="GGTase_I_beta"/>
</dbReference>
<keyword evidence="7" id="KW-0808">Transferase</keyword>
<accession>A0A7R8V989</accession>
<gene>
    <name evidence="17" type="ORF">TDIB3V08_LOCUS281</name>
</gene>
<dbReference type="InterPro" id="IPR001330">
    <property type="entry name" value="Prenyltrans"/>
</dbReference>
<dbReference type="SUPFAM" id="SSF48239">
    <property type="entry name" value="Terpenoid cyclases/Protein prenyltransferases"/>
    <property type="match status" value="1"/>
</dbReference>
<proteinExistence type="inferred from homology"/>
<evidence type="ECO:0000256" key="5">
    <source>
        <dbReference type="ARBA" id="ARBA00020603"/>
    </source>
</evidence>
<name>A0A7R8V989_TIMDO</name>
<dbReference type="FunFam" id="1.50.10.20:FF:000005">
    <property type="entry name" value="Geranylgeranyl transferase type-1 subunit beta"/>
    <property type="match status" value="1"/>
</dbReference>
<dbReference type="GO" id="GO:0005953">
    <property type="term" value="C:CAAX-protein geranylgeranyltransferase complex"/>
    <property type="evidence" value="ECO:0007669"/>
    <property type="project" value="InterPro"/>
</dbReference>
<evidence type="ECO:0000256" key="7">
    <source>
        <dbReference type="ARBA" id="ARBA00022679"/>
    </source>
</evidence>
<comment type="subunit">
    <text evidence="14">Heterodimer of FNTA and PGGT1B. PGGT1B mediates interaction with substrate peptides.</text>
</comment>
<dbReference type="InterPro" id="IPR008930">
    <property type="entry name" value="Terpenoid_cyclase/PrenylTrfase"/>
</dbReference>
<feature type="domain" description="Prenyltransferase alpha-alpha toroid" evidence="16">
    <location>
        <begin position="11"/>
        <end position="339"/>
    </location>
</feature>
<dbReference type="GO" id="GO:0046872">
    <property type="term" value="F:metal ion binding"/>
    <property type="evidence" value="ECO:0007669"/>
    <property type="project" value="UniProtKB-KW"/>
</dbReference>
<keyword evidence="9" id="KW-0677">Repeat</keyword>
<dbReference type="Pfam" id="PF00432">
    <property type="entry name" value="Prenyltrans"/>
    <property type="match status" value="1"/>
</dbReference>
<evidence type="ECO:0000256" key="13">
    <source>
        <dbReference type="ARBA" id="ARBA00050428"/>
    </source>
</evidence>
<dbReference type="AlphaFoldDB" id="A0A7R8V989"/>
<dbReference type="CDD" id="cd02895">
    <property type="entry name" value="GGTase-I"/>
    <property type="match status" value="1"/>
</dbReference>
<comment type="cofactor">
    <cofactor evidence="2">
        <name>Zn(2+)</name>
        <dbReference type="ChEBI" id="CHEBI:29105"/>
    </cofactor>
</comment>
<dbReference type="EMBL" id="OA564322">
    <property type="protein sequence ID" value="CAD7193841.1"/>
    <property type="molecule type" value="Genomic_DNA"/>
</dbReference>
<evidence type="ECO:0000256" key="8">
    <source>
        <dbReference type="ARBA" id="ARBA00022723"/>
    </source>
</evidence>
<evidence type="ECO:0000256" key="6">
    <source>
        <dbReference type="ARBA" id="ARBA00022602"/>
    </source>
</evidence>
<evidence type="ECO:0000259" key="16">
    <source>
        <dbReference type="Pfam" id="PF00432"/>
    </source>
</evidence>
<reference evidence="17" key="1">
    <citation type="submission" date="2020-11" db="EMBL/GenBank/DDBJ databases">
        <authorList>
            <person name="Tran Van P."/>
        </authorList>
    </citation>
    <scope>NUCLEOTIDE SEQUENCE</scope>
</reference>
<dbReference type="InterPro" id="IPR045089">
    <property type="entry name" value="PGGT1B-like"/>
</dbReference>
<evidence type="ECO:0000256" key="2">
    <source>
        <dbReference type="ARBA" id="ARBA00001947"/>
    </source>
</evidence>
<dbReference type="GO" id="GO:0004662">
    <property type="term" value="F:CAAX-protein geranylgeranyltransferase activity"/>
    <property type="evidence" value="ECO:0007669"/>
    <property type="project" value="UniProtKB-EC"/>
</dbReference>
<evidence type="ECO:0000256" key="15">
    <source>
        <dbReference type="ARBA" id="ARBA00078363"/>
    </source>
</evidence>
<evidence type="ECO:0000313" key="17">
    <source>
        <dbReference type="EMBL" id="CAD7193841.1"/>
    </source>
</evidence>
<evidence type="ECO:0000256" key="10">
    <source>
        <dbReference type="ARBA" id="ARBA00022833"/>
    </source>
</evidence>
<comment type="cofactor">
    <cofactor evidence="1">
        <name>Mg(2+)</name>
        <dbReference type="ChEBI" id="CHEBI:18420"/>
    </cofactor>
</comment>
<dbReference type="Gene3D" id="1.50.10.20">
    <property type="match status" value="1"/>
</dbReference>
<sequence>MFSHCDDLHMTKKQHIKFFQRFLHILPSRLSSYDSTRLTIAFFAISGLDILNGTSDIEDERKNEIIEWLYRLQVVPNSSGEKENLDRCGFQGSTTICLTGDEPWKCSTVYKCGHLAMTYTGLASLIILGDNLNRINRKAIIQGVRALQQDDGSFCAYLTGSENDMRFVYCAACICYILSDWTGMDIEKTLSYIRRSVSYDFGIGQGPELESHGGTTFCAVATLVLMDQLETTLTKQQLDGLRRWAIFRQVSGFQGRPNKPVDTCYSFWIGATLKLLGVFDLIDMKVNRRYILSTQDPITGGFSKWVDTRADPLHTYFGLCGLSLMKEKGLLEVHPALNISQRAHKRLKDLQKTWSMDVS</sequence>
<dbReference type="PANTHER" id="PTHR11774:SF4">
    <property type="entry name" value="GERANYLGERANYL TRANSFERASE TYPE-1 SUBUNIT BETA"/>
    <property type="match status" value="1"/>
</dbReference>
<keyword evidence="8" id="KW-0479">Metal-binding</keyword>
<keyword evidence="10" id="KW-0862">Zinc</keyword>
<evidence type="ECO:0000256" key="3">
    <source>
        <dbReference type="ARBA" id="ARBA00010497"/>
    </source>
</evidence>
<evidence type="ECO:0000256" key="4">
    <source>
        <dbReference type="ARBA" id="ARBA00012700"/>
    </source>
</evidence>
<dbReference type="PANTHER" id="PTHR11774">
    <property type="entry name" value="GERANYLGERANYL TRANSFERASE TYPE BETA SUBUNIT"/>
    <property type="match status" value="1"/>
</dbReference>
<evidence type="ECO:0000256" key="14">
    <source>
        <dbReference type="ARBA" id="ARBA00065714"/>
    </source>
</evidence>